<dbReference type="GO" id="GO:0031267">
    <property type="term" value="F:small GTPase binding"/>
    <property type="evidence" value="ECO:0007669"/>
    <property type="project" value="TreeGrafter"/>
</dbReference>
<dbReference type="InterPro" id="IPR035969">
    <property type="entry name" value="Rab-GAP_TBC_sf"/>
</dbReference>
<organism evidence="4 5">
    <name type="scientific">Petromyzon marinus</name>
    <name type="common">Sea lamprey</name>
    <dbReference type="NCBI Taxonomy" id="7757"/>
    <lineage>
        <taxon>Eukaryota</taxon>
        <taxon>Metazoa</taxon>
        <taxon>Chordata</taxon>
        <taxon>Craniata</taxon>
        <taxon>Vertebrata</taxon>
        <taxon>Cyclostomata</taxon>
        <taxon>Hyperoartia</taxon>
        <taxon>Petromyzontiformes</taxon>
        <taxon>Petromyzontidae</taxon>
        <taxon>Petromyzon</taxon>
    </lineage>
</organism>
<dbReference type="AlphaFoldDB" id="A0AAJ7SQY1"/>
<dbReference type="SMART" id="SM00164">
    <property type="entry name" value="TBC"/>
    <property type="match status" value="1"/>
</dbReference>
<feature type="compositionally biased region" description="Acidic residues" evidence="2">
    <location>
        <begin position="52"/>
        <end position="62"/>
    </location>
</feature>
<evidence type="ECO:0000313" key="4">
    <source>
        <dbReference type="Proteomes" id="UP001318040"/>
    </source>
</evidence>
<dbReference type="Gene3D" id="1.10.8.270">
    <property type="entry name" value="putative rabgap domain of human tbc1 domain family member 14 like domains"/>
    <property type="match status" value="1"/>
</dbReference>
<keyword evidence="1" id="KW-0343">GTPase activation</keyword>
<feature type="compositionally biased region" description="Low complexity" evidence="2">
    <location>
        <begin position="28"/>
        <end position="44"/>
    </location>
</feature>
<dbReference type="FunFam" id="1.10.10.750:FF:000001">
    <property type="entry name" value="TBC1 domain family member 10A"/>
    <property type="match status" value="1"/>
</dbReference>
<accession>A0AAJ7SQY1</accession>
<dbReference type="SUPFAM" id="SSF47923">
    <property type="entry name" value="Ypt/Rab-GAP domain of gyp1p"/>
    <property type="match status" value="2"/>
</dbReference>
<gene>
    <name evidence="5" type="primary">LOC116939181</name>
</gene>
<dbReference type="InterPro" id="IPR050302">
    <property type="entry name" value="Rab_GAP_TBC_domain"/>
</dbReference>
<feature type="region of interest" description="Disordered" evidence="2">
    <location>
        <begin position="1"/>
        <end position="85"/>
    </location>
</feature>
<dbReference type="FunFam" id="1.10.8.270:FF:000007">
    <property type="entry name" value="TBC1 domain family member 10A"/>
    <property type="match status" value="1"/>
</dbReference>
<feature type="region of interest" description="Disordered" evidence="2">
    <location>
        <begin position="421"/>
        <end position="549"/>
    </location>
</feature>
<dbReference type="GO" id="GO:0005096">
    <property type="term" value="F:GTPase activator activity"/>
    <property type="evidence" value="ECO:0007669"/>
    <property type="project" value="UniProtKB-KW"/>
</dbReference>
<evidence type="ECO:0000256" key="2">
    <source>
        <dbReference type="SAM" id="MobiDB-lite"/>
    </source>
</evidence>
<evidence type="ECO:0000256" key="1">
    <source>
        <dbReference type="ARBA" id="ARBA00022468"/>
    </source>
</evidence>
<dbReference type="PANTHER" id="PTHR47219:SF17">
    <property type="entry name" value="TBC1 DOMAIN FAMILY MEMBER 10B"/>
    <property type="match status" value="1"/>
</dbReference>
<feature type="compositionally biased region" description="Basic and acidic residues" evidence="2">
    <location>
        <begin position="462"/>
        <end position="497"/>
    </location>
</feature>
<dbReference type="KEGG" id="pmrn:116939181"/>
<sequence>MDNVTTEDGGGEGDGSYISGLGSNPERATSASAGSLTGSAHGAYGAAGGGAGDEDCADDDDDRSSVGSDSEVNAPNGTRKTDRFGFIGGTQYTDAVDTALPMDVARQREMKWLDMLQHWDRWMPKRYQKVKLRCRKGIPPSLRARAWQYLSGGRARLALNKGKFDELDQQDADPKWVDTIEKDLHRQFPFHEMFAARGGHGQQDLFRVLKAYTVYCPEEGYCQAQAPVAAVLLMHMPAEQAFWCFVQICEKYLPGYYSPGLEGVQLDGETLSAVLKKTCALAYRHLKKHKVDPILYMTEWFMCVFSRTLPWASVLRVWDIFFCEGVKVVFRVAISLLRNTIGSSDKLRDCQGLYETMEKLRNIPAEYMHEDRLMHEVLELEVTESQIETERQKQIGKWKEQKGSQYPASSVHRLYGTRAVHDDSKGAPVPAPSDFTPPSPSSTATIARAPLSPTGSMASIRLGKDDTRMKKKADKERERLRKEEEKNRALEEKERLKLEKKKKKRSGSEKVDRLANGHQDSKNGKATAGPGERHSLADPDMNPEVKRSTLSILSELSLEETYL</sequence>
<keyword evidence="4" id="KW-1185">Reference proteome</keyword>
<evidence type="ECO:0000313" key="5">
    <source>
        <dbReference type="RefSeq" id="XP_032803175.1"/>
    </source>
</evidence>
<dbReference type="FunFam" id="1.10.472.80:FF:000008">
    <property type="entry name" value="TBC1 domain family member 10A"/>
    <property type="match status" value="1"/>
</dbReference>
<feature type="domain" description="Rab-GAP TBC" evidence="3">
    <location>
        <begin position="137"/>
        <end position="325"/>
    </location>
</feature>
<feature type="compositionally biased region" description="Pro residues" evidence="2">
    <location>
        <begin position="429"/>
        <end position="440"/>
    </location>
</feature>
<dbReference type="GeneID" id="116939181"/>
<dbReference type="PROSITE" id="PS50086">
    <property type="entry name" value="TBC_RABGAP"/>
    <property type="match status" value="1"/>
</dbReference>
<feature type="compositionally biased region" description="Low complexity" evidence="2">
    <location>
        <begin position="441"/>
        <end position="450"/>
    </location>
</feature>
<proteinExistence type="predicted"/>
<feature type="compositionally biased region" description="Basic and acidic residues" evidence="2">
    <location>
        <begin position="531"/>
        <end position="547"/>
    </location>
</feature>
<dbReference type="RefSeq" id="XP_032803175.1">
    <property type="nucleotide sequence ID" value="XM_032947284.1"/>
</dbReference>
<dbReference type="Gene3D" id="1.10.472.80">
    <property type="entry name" value="Ypt/Rab-GAP domain of gyp1p, domain 3"/>
    <property type="match status" value="1"/>
</dbReference>
<reference evidence="5" key="1">
    <citation type="submission" date="2025-08" db="UniProtKB">
        <authorList>
            <consortium name="RefSeq"/>
        </authorList>
    </citation>
    <scope>IDENTIFICATION</scope>
    <source>
        <tissue evidence="5">Sperm</tissue>
    </source>
</reference>
<dbReference type="Gene3D" id="1.10.10.750">
    <property type="entry name" value="Ypt/Rab-GAP domain of gyp1p, domain 1"/>
    <property type="match status" value="1"/>
</dbReference>
<dbReference type="GO" id="GO:0005886">
    <property type="term" value="C:plasma membrane"/>
    <property type="evidence" value="ECO:0007669"/>
    <property type="project" value="UniProtKB-ARBA"/>
</dbReference>
<dbReference type="Proteomes" id="UP001318040">
    <property type="component" value="Chromosome 5"/>
</dbReference>
<dbReference type="InterPro" id="IPR000195">
    <property type="entry name" value="Rab-GAP-TBC_dom"/>
</dbReference>
<name>A0AAJ7SQY1_PETMA</name>
<protein>
    <submittedName>
        <fullName evidence="5">TBC1 domain family member 10B-like</fullName>
    </submittedName>
</protein>
<evidence type="ECO:0000259" key="3">
    <source>
        <dbReference type="PROSITE" id="PS50086"/>
    </source>
</evidence>
<feature type="compositionally biased region" description="Basic and acidic residues" evidence="2">
    <location>
        <begin position="506"/>
        <end position="523"/>
    </location>
</feature>
<dbReference type="Pfam" id="PF00566">
    <property type="entry name" value="RabGAP-TBC"/>
    <property type="match status" value="1"/>
</dbReference>
<dbReference type="PANTHER" id="PTHR47219">
    <property type="entry name" value="RAB GTPASE-ACTIVATING PROTEIN 1-LIKE"/>
    <property type="match status" value="1"/>
</dbReference>